<organism evidence="5 6">
    <name type="scientific">Herbaspirillum rhizosphaerae</name>
    <dbReference type="NCBI Taxonomy" id="346179"/>
    <lineage>
        <taxon>Bacteria</taxon>
        <taxon>Pseudomonadati</taxon>
        <taxon>Pseudomonadota</taxon>
        <taxon>Betaproteobacteria</taxon>
        <taxon>Burkholderiales</taxon>
        <taxon>Oxalobacteraceae</taxon>
        <taxon>Herbaspirillum</taxon>
    </lineage>
</organism>
<dbReference type="PRINTS" id="PR00080">
    <property type="entry name" value="SDRFAMILY"/>
</dbReference>
<dbReference type="InterPro" id="IPR036291">
    <property type="entry name" value="NAD(P)-bd_dom_sf"/>
</dbReference>
<evidence type="ECO:0000256" key="3">
    <source>
        <dbReference type="ARBA" id="ARBA00023002"/>
    </source>
</evidence>
<dbReference type="EMBL" id="JAQQFR010000002">
    <property type="protein sequence ID" value="MFL9877655.1"/>
    <property type="molecule type" value="Genomic_DNA"/>
</dbReference>
<sequence length="256" mass="27412">MAATTVATAATVATDAKRIALVTGANKGIGKETVKQLAQLGYTVYLGSRDKQRGLDAQEELRATSTTTDVRWLSLDVTDEESIHNAAKTIEQEVGRLDVLVNNAGISIEKLAPSKATVSMMRKTFESNVFGPVALTQALLPLLRASRHRAIVNVSSELGSLTLQGYPDFRYGGTNMMAYMSSKTALNAFTVLLAKELKDEGFRINSINPGFTATDLNAFRGTGSVSDAAAVVVKYATLDRDGPTGGFFMLNGQVPW</sequence>
<evidence type="ECO:0000256" key="2">
    <source>
        <dbReference type="ARBA" id="ARBA00022857"/>
    </source>
</evidence>
<dbReference type="PANTHER" id="PTHR43490:SF99">
    <property type="entry name" value="SHORT-CHAIN DEHYDROGENASE_REDUCTASE"/>
    <property type="match status" value="1"/>
</dbReference>
<dbReference type="SUPFAM" id="SSF51735">
    <property type="entry name" value="NAD(P)-binding Rossmann-fold domains"/>
    <property type="match status" value="1"/>
</dbReference>
<keyword evidence="3" id="KW-0560">Oxidoreductase</keyword>
<evidence type="ECO:0000313" key="6">
    <source>
        <dbReference type="Proteomes" id="UP001629214"/>
    </source>
</evidence>
<comment type="similarity">
    <text evidence="1 4">Belongs to the short-chain dehydrogenases/reductases (SDR) family.</text>
</comment>
<dbReference type="Pfam" id="PF00106">
    <property type="entry name" value="adh_short"/>
    <property type="match status" value="1"/>
</dbReference>
<dbReference type="CDD" id="cd05324">
    <property type="entry name" value="carb_red_PTCR-like_SDR_c"/>
    <property type="match status" value="1"/>
</dbReference>
<reference evidence="5 6" key="1">
    <citation type="journal article" date="2024" name="Chem. Sci.">
        <title>Discovery of megapolipeptins by genome mining of a Burkholderiales bacteria collection.</title>
        <authorList>
            <person name="Paulo B.S."/>
            <person name="Recchia M.J.J."/>
            <person name="Lee S."/>
            <person name="Fergusson C.H."/>
            <person name="Romanowski S.B."/>
            <person name="Hernandez A."/>
            <person name="Krull N."/>
            <person name="Liu D.Y."/>
            <person name="Cavanagh H."/>
            <person name="Bos A."/>
            <person name="Gray C.A."/>
            <person name="Murphy B.T."/>
            <person name="Linington R.G."/>
            <person name="Eustaquio A.S."/>
        </authorList>
    </citation>
    <scope>NUCLEOTIDE SEQUENCE [LARGE SCALE GENOMIC DNA]</scope>
    <source>
        <strain evidence="5 6">RL21-008-BIB-B</strain>
    </source>
</reference>
<keyword evidence="6" id="KW-1185">Reference proteome</keyword>
<evidence type="ECO:0000256" key="4">
    <source>
        <dbReference type="RuleBase" id="RU000363"/>
    </source>
</evidence>
<name>A0ABW8Z5C1_9BURK</name>
<evidence type="ECO:0000313" key="5">
    <source>
        <dbReference type="EMBL" id="MFL9877655.1"/>
    </source>
</evidence>
<dbReference type="RefSeq" id="WP_408166040.1">
    <property type="nucleotide sequence ID" value="NZ_JAQQFR010000002.1"/>
</dbReference>
<dbReference type="Gene3D" id="3.40.50.720">
    <property type="entry name" value="NAD(P)-binding Rossmann-like Domain"/>
    <property type="match status" value="1"/>
</dbReference>
<dbReference type="InterPro" id="IPR045313">
    <property type="entry name" value="CBR1-like"/>
</dbReference>
<dbReference type="InterPro" id="IPR002347">
    <property type="entry name" value="SDR_fam"/>
</dbReference>
<comment type="caution">
    <text evidence="5">The sequence shown here is derived from an EMBL/GenBank/DDBJ whole genome shotgun (WGS) entry which is preliminary data.</text>
</comment>
<keyword evidence="2" id="KW-0521">NADP</keyword>
<evidence type="ECO:0000256" key="1">
    <source>
        <dbReference type="ARBA" id="ARBA00006484"/>
    </source>
</evidence>
<proteinExistence type="inferred from homology"/>
<accession>A0ABW8Z5C1</accession>
<protein>
    <submittedName>
        <fullName evidence="5">SDR family oxidoreductase</fullName>
    </submittedName>
</protein>
<gene>
    <name evidence="5" type="ORF">PQR63_04655</name>
</gene>
<dbReference type="PRINTS" id="PR00081">
    <property type="entry name" value="GDHRDH"/>
</dbReference>
<dbReference type="Proteomes" id="UP001629214">
    <property type="component" value="Unassembled WGS sequence"/>
</dbReference>
<dbReference type="PANTHER" id="PTHR43490">
    <property type="entry name" value="(+)-NEOMENTHOL DEHYDROGENASE"/>
    <property type="match status" value="1"/>
</dbReference>